<proteinExistence type="predicted"/>
<dbReference type="GO" id="GO:0016620">
    <property type="term" value="F:oxidoreductase activity, acting on the aldehyde or oxo group of donors, NAD or NADP as acceptor"/>
    <property type="evidence" value="ECO:0007669"/>
    <property type="project" value="InterPro"/>
</dbReference>
<evidence type="ECO:0000259" key="1">
    <source>
        <dbReference type="SMART" id="SM00859"/>
    </source>
</evidence>
<dbReference type="Gene3D" id="3.40.50.720">
    <property type="entry name" value="NAD(P)-binding Rossmann-like Domain"/>
    <property type="match status" value="1"/>
</dbReference>
<keyword evidence="3" id="KW-1185">Reference proteome</keyword>
<dbReference type="Pfam" id="PF13460">
    <property type="entry name" value="NAD_binding_10"/>
    <property type="match status" value="1"/>
</dbReference>
<dbReference type="OrthoDB" id="9798632at2"/>
<protein>
    <submittedName>
        <fullName evidence="2">Nucleoside-diphosphate-sugar epimerase</fullName>
    </submittedName>
</protein>
<dbReference type="PANTHER" id="PTHR14097">
    <property type="entry name" value="OXIDOREDUCTASE HTATIP2"/>
    <property type="match status" value="1"/>
</dbReference>
<name>A0A0F5HSV1_BACTR</name>
<accession>A0A0F5HSV1</accession>
<dbReference type="Proteomes" id="UP000031563">
    <property type="component" value="Unassembled WGS sequence"/>
</dbReference>
<dbReference type="InterPro" id="IPR016040">
    <property type="entry name" value="NAD(P)-bd_dom"/>
</dbReference>
<reference evidence="2" key="1">
    <citation type="submission" date="2015-02" db="EMBL/GenBank/DDBJ databases">
        <title>Genome Assembly of Bacillaceae bacterium MTCC 8252.</title>
        <authorList>
            <person name="Verma A."/>
            <person name="Khatri I."/>
            <person name="Mual P."/>
            <person name="Subramanian S."/>
            <person name="Krishnamurthi S."/>
        </authorList>
    </citation>
    <scope>NUCLEOTIDE SEQUENCE [LARGE SCALE GENOMIC DNA]</scope>
    <source>
        <strain evidence="2">MTCC 8252</strain>
    </source>
</reference>
<dbReference type="AlphaFoldDB" id="A0A0F5HSV1"/>
<sequence length="223" mass="24514">MKRKAVVAGATGLVGRELVRLLLKEPAYTEVILIVRRSTGLTHSKLQEKILHFDELEKTELDLAGADVFCALGTTIKKAGTQEAFRQVDYVYPLTLGRMTKEQGAKQFLIISSMGANALSRMFYSRVKGEVEEALGELGLPALHIFRPSLLLGDREEFRLGERFGGALSSKLLPLFSGPLRKYRPIEATAVARAMCLTAQGDCSGVHVYESDEIAQKSGREKA</sequence>
<dbReference type="SUPFAM" id="SSF51735">
    <property type="entry name" value="NAD(P)-binding Rossmann-fold domains"/>
    <property type="match status" value="1"/>
</dbReference>
<accession>A0A0F5HQG8</accession>
<dbReference type="RefSeq" id="WP_039235851.1">
    <property type="nucleotide sequence ID" value="NZ_JWIR02000071.1"/>
</dbReference>
<feature type="domain" description="Semialdehyde dehydrogenase NAD-binding" evidence="1">
    <location>
        <begin position="4"/>
        <end position="107"/>
    </location>
</feature>
<dbReference type="EMBL" id="JWIR02000071">
    <property type="protein sequence ID" value="KKB35556.1"/>
    <property type="molecule type" value="Genomic_DNA"/>
</dbReference>
<dbReference type="STRING" id="1221996.QY95_03409"/>
<dbReference type="InterPro" id="IPR036291">
    <property type="entry name" value="NAD(P)-bd_dom_sf"/>
</dbReference>
<gene>
    <name evidence="2" type="ORF">QY95_03409</name>
</gene>
<organism evidence="2 3">
    <name type="scientific">Bacillus thermotolerans</name>
    <name type="common">Quasibacillus thermotolerans</name>
    <dbReference type="NCBI Taxonomy" id="1221996"/>
    <lineage>
        <taxon>Bacteria</taxon>
        <taxon>Bacillati</taxon>
        <taxon>Bacillota</taxon>
        <taxon>Bacilli</taxon>
        <taxon>Bacillales</taxon>
        <taxon>Bacillaceae</taxon>
        <taxon>Bacillus</taxon>
    </lineage>
</organism>
<dbReference type="PANTHER" id="PTHR14097:SF7">
    <property type="entry name" value="OXIDOREDUCTASE HTATIP2"/>
    <property type="match status" value="1"/>
</dbReference>
<evidence type="ECO:0000313" key="3">
    <source>
        <dbReference type="Proteomes" id="UP000031563"/>
    </source>
</evidence>
<comment type="caution">
    <text evidence="2">The sequence shown here is derived from an EMBL/GenBank/DDBJ whole genome shotgun (WGS) entry which is preliminary data.</text>
</comment>
<dbReference type="SMART" id="SM00859">
    <property type="entry name" value="Semialdhyde_dh"/>
    <property type="match status" value="1"/>
</dbReference>
<evidence type="ECO:0000313" key="2">
    <source>
        <dbReference type="EMBL" id="KKB35556.1"/>
    </source>
</evidence>
<dbReference type="CDD" id="cd05250">
    <property type="entry name" value="CC3_like_SDR_a"/>
    <property type="match status" value="1"/>
</dbReference>
<dbReference type="InterPro" id="IPR000534">
    <property type="entry name" value="Semialdehyde_DH_NAD-bd"/>
</dbReference>
<dbReference type="GO" id="GO:0051287">
    <property type="term" value="F:NAD binding"/>
    <property type="evidence" value="ECO:0007669"/>
    <property type="project" value="InterPro"/>
</dbReference>